<dbReference type="AlphaFoldDB" id="A0A0J8G963"/>
<dbReference type="EMBL" id="AZHO01000021">
    <property type="protein sequence ID" value="KMT59257.1"/>
    <property type="molecule type" value="Genomic_DNA"/>
</dbReference>
<proteinExistence type="predicted"/>
<dbReference type="PATRIC" id="fig|1430899.3.peg.1835"/>
<organism evidence="1 2">
    <name type="scientific">Listeria fleischmannii 1991</name>
    <dbReference type="NCBI Taxonomy" id="1430899"/>
    <lineage>
        <taxon>Bacteria</taxon>
        <taxon>Bacillati</taxon>
        <taxon>Bacillota</taxon>
        <taxon>Bacilli</taxon>
        <taxon>Bacillales</taxon>
        <taxon>Listeriaceae</taxon>
        <taxon>Listeria</taxon>
    </lineage>
</organism>
<protein>
    <submittedName>
        <fullName evidence="1">Uncharacterized protein</fullName>
    </submittedName>
</protein>
<accession>A0A0J8G963</accession>
<dbReference type="Proteomes" id="UP000052258">
    <property type="component" value="Unassembled WGS sequence"/>
</dbReference>
<keyword evidence="2" id="KW-1185">Reference proteome</keyword>
<evidence type="ECO:0000313" key="1">
    <source>
        <dbReference type="EMBL" id="KMT59257.1"/>
    </source>
</evidence>
<reference evidence="1 2" key="1">
    <citation type="journal article" date="2015" name="Genome Biol. Evol.">
        <title>Comparative Genomics of Listeria Sensu Lato: Genus-Wide Differences in Evolutionary Dynamics and the Progressive Gain of Complex, Potentially Pathogenicity-Related Traits through Lateral Gene Transfer.</title>
        <authorList>
            <person name="Chiara M."/>
            <person name="Caruso M."/>
            <person name="D'Erchia A.M."/>
            <person name="Manzari C."/>
            <person name="Fraccalvieri R."/>
            <person name="Goffredo E."/>
            <person name="Latorre L."/>
            <person name="Miccolupo A."/>
            <person name="Padalino I."/>
            <person name="Santagada G."/>
            <person name="Chiocco D."/>
            <person name="Pesole G."/>
            <person name="Horner D.S."/>
            <person name="Parisi A."/>
        </authorList>
    </citation>
    <scope>NUCLEOTIDE SEQUENCE [LARGE SCALE GENOMIC DNA]</scope>
    <source>
        <strain evidence="1 2">1991</strain>
    </source>
</reference>
<gene>
    <name evidence="1" type="ORF">X560_1798</name>
</gene>
<evidence type="ECO:0000313" key="2">
    <source>
        <dbReference type="Proteomes" id="UP000052258"/>
    </source>
</evidence>
<comment type="caution">
    <text evidence="1">The sequence shown here is derived from an EMBL/GenBank/DDBJ whole genome shotgun (WGS) entry which is preliminary data.</text>
</comment>
<name>A0A0J8G963_9LIST</name>
<sequence>MVQAIQQKQNDFMRTNQEVALLTQEHGKNINKSLGIW</sequence>